<protein>
    <recommendedName>
        <fullName evidence="2">J domain-containing protein</fullName>
    </recommendedName>
</protein>
<feature type="compositionally biased region" description="Low complexity" evidence="1">
    <location>
        <begin position="1"/>
        <end position="12"/>
    </location>
</feature>
<dbReference type="PROSITE" id="PS50076">
    <property type="entry name" value="DNAJ_2"/>
    <property type="match status" value="1"/>
</dbReference>
<dbReference type="Proteomes" id="UP000054097">
    <property type="component" value="Unassembled WGS sequence"/>
</dbReference>
<dbReference type="PANTHER" id="PTHR46620:SF1">
    <property type="entry name" value="J DOMAIN-CONTAINING PROTEIN SPF31"/>
    <property type="match status" value="1"/>
</dbReference>
<evidence type="ECO:0000313" key="4">
    <source>
        <dbReference type="Proteomes" id="UP000054097"/>
    </source>
</evidence>
<dbReference type="STRING" id="933852.A0A0C2X5R9"/>
<reference evidence="3 4" key="1">
    <citation type="submission" date="2014-04" db="EMBL/GenBank/DDBJ databases">
        <authorList>
            <consortium name="DOE Joint Genome Institute"/>
            <person name="Kuo A."/>
            <person name="Zuccaro A."/>
            <person name="Kohler A."/>
            <person name="Nagy L.G."/>
            <person name="Floudas D."/>
            <person name="Copeland A."/>
            <person name="Barry K.W."/>
            <person name="Cichocki N."/>
            <person name="Veneault-Fourrey C."/>
            <person name="LaButti K."/>
            <person name="Lindquist E.A."/>
            <person name="Lipzen A."/>
            <person name="Lundell T."/>
            <person name="Morin E."/>
            <person name="Murat C."/>
            <person name="Sun H."/>
            <person name="Tunlid A."/>
            <person name="Henrissat B."/>
            <person name="Grigoriev I.V."/>
            <person name="Hibbett D.S."/>
            <person name="Martin F."/>
            <person name="Nordberg H.P."/>
            <person name="Cantor M.N."/>
            <person name="Hua S.X."/>
        </authorList>
    </citation>
    <scope>NUCLEOTIDE SEQUENCE [LARGE SCALE GENOMIC DNA]</scope>
    <source>
        <strain evidence="3 4">MAFF 305830</strain>
    </source>
</reference>
<evidence type="ECO:0000256" key="1">
    <source>
        <dbReference type="SAM" id="MobiDB-lite"/>
    </source>
</evidence>
<proteinExistence type="predicted"/>
<gene>
    <name evidence="3" type="ORF">M408DRAFT_326177</name>
</gene>
<feature type="compositionally biased region" description="Basic and acidic residues" evidence="1">
    <location>
        <begin position="169"/>
        <end position="200"/>
    </location>
</feature>
<evidence type="ECO:0000259" key="2">
    <source>
        <dbReference type="PROSITE" id="PS50076"/>
    </source>
</evidence>
<dbReference type="CDD" id="cd06257">
    <property type="entry name" value="DnaJ"/>
    <property type="match status" value="1"/>
</dbReference>
<reference evidence="4" key="2">
    <citation type="submission" date="2015-01" db="EMBL/GenBank/DDBJ databases">
        <title>Evolutionary Origins and Diversification of the Mycorrhizal Mutualists.</title>
        <authorList>
            <consortium name="DOE Joint Genome Institute"/>
            <consortium name="Mycorrhizal Genomics Consortium"/>
            <person name="Kohler A."/>
            <person name="Kuo A."/>
            <person name="Nagy L.G."/>
            <person name="Floudas D."/>
            <person name="Copeland A."/>
            <person name="Barry K.W."/>
            <person name="Cichocki N."/>
            <person name="Veneault-Fourrey C."/>
            <person name="LaButti K."/>
            <person name="Lindquist E.A."/>
            <person name="Lipzen A."/>
            <person name="Lundell T."/>
            <person name="Morin E."/>
            <person name="Murat C."/>
            <person name="Riley R."/>
            <person name="Ohm R."/>
            <person name="Sun H."/>
            <person name="Tunlid A."/>
            <person name="Henrissat B."/>
            <person name="Grigoriev I.V."/>
            <person name="Hibbett D.S."/>
            <person name="Martin F."/>
        </authorList>
    </citation>
    <scope>NUCLEOTIDE SEQUENCE [LARGE SCALE GENOMIC DNA]</scope>
    <source>
        <strain evidence="4">MAFF 305830</strain>
    </source>
</reference>
<keyword evidence="4" id="KW-1185">Reference proteome</keyword>
<dbReference type="AlphaFoldDB" id="A0A0C2X5R9"/>
<feature type="domain" description="J" evidence="2">
    <location>
        <begin position="44"/>
        <end position="108"/>
    </location>
</feature>
<name>A0A0C2X5R9_SERVB</name>
<dbReference type="SMART" id="SM00271">
    <property type="entry name" value="DnaJ"/>
    <property type="match status" value="1"/>
</dbReference>
<dbReference type="SUPFAM" id="SSF46565">
    <property type="entry name" value="Chaperone J-domain"/>
    <property type="match status" value="1"/>
</dbReference>
<dbReference type="EMBL" id="KN824278">
    <property type="protein sequence ID" value="KIM33468.1"/>
    <property type="molecule type" value="Genomic_DNA"/>
</dbReference>
<feature type="region of interest" description="Disordered" evidence="1">
    <location>
        <begin position="1"/>
        <end position="20"/>
    </location>
</feature>
<dbReference type="Gene3D" id="1.10.287.110">
    <property type="entry name" value="DnaJ domain"/>
    <property type="match status" value="1"/>
</dbReference>
<dbReference type="PANTHER" id="PTHR46620">
    <property type="entry name" value="J DOMAIN-CONTAINING PROTEIN SPF31"/>
    <property type="match status" value="1"/>
</dbReference>
<evidence type="ECO:0000313" key="3">
    <source>
        <dbReference type="EMBL" id="KIM33468.1"/>
    </source>
</evidence>
<accession>A0A0C2X5R9</accession>
<dbReference type="InterPro" id="IPR001623">
    <property type="entry name" value="DnaJ_domain"/>
</dbReference>
<dbReference type="Pfam" id="PF00226">
    <property type="entry name" value="DnaJ"/>
    <property type="match status" value="1"/>
</dbReference>
<feature type="region of interest" description="Disordered" evidence="1">
    <location>
        <begin position="163"/>
        <end position="224"/>
    </location>
</feature>
<organism evidence="3 4">
    <name type="scientific">Serendipita vermifera MAFF 305830</name>
    <dbReference type="NCBI Taxonomy" id="933852"/>
    <lineage>
        <taxon>Eukaryota</taxon>
        <taxon>Fungi</taxon>
        <taxon>Dikarya</taxon>
        <taxon>Basidiomycota</taxon>
        <taxon>Agaricomycotina</taxon>
        <taxon>Agaricomycetes</taxon>
        <taxon>Sebacinales</taxon>
        <taxon>Serendipitaceae</taxon>
        <taxon>Serendipita</taxon>
    </lineage>
</organism>
<dbReference type="OrthoDB" id="342454at2759"/>
<sequence length="224" mass="25471">MSKASTSTAKPAANDDIDRLLNREATAVSRDLEVDRILGAFKLNPYDILGIDPTATAEDIKKRYKQLSLLIHPDKATHPKAQDAFDLLKKAESEVSDKDKRENLDGTVTQARFELLRSMNLPTTTQDDSPKLKGLTPPWKEQVMQKVKTLLIDEELRRRRAAKLAMANEGREAQQKDEEVTSRKRKAEDDKLWEESREQRVGSWRTFASNGSKKKKKNKVEILG</sequence>
<dbReference type="HOGENOM" id="CLU_070940_1_0_1"/>
<dbReference type="PRINTS" id="PR00625">
    <property type="entry name" value="JDOMAIN"/>
</dbReference>
<dbReference type="InterPro" id="IPR036869">
    <property type="entry name" value="J_dom_sf"/>
</dbReference>